<dbReference type="EMBL" id="GG703236">
    <property type="protein sequence ID" value="KOB89776.1"/>
    <property type="molecule type" value="Genomic_DNA"/>
</dbReference>
<name>A0A0L7MAB7_PLAF4</name>
<feature type="non-terminal residue" evidence="1">
    <location>
        <position position="66"/>
    </location>
</feature>
<gene>
    <name evidence="1" type="ORF">PFDG_05329</name>
</gene>
<reference evidence="2" key="1">
    <citation type="submission" date="2006-09" db="EMBL/GenBank/DDBJ databases">
        <title>Annotation of Plasmodium falciparum Dd2.</title>
        <authorList>
            <consortium name="The Broad Institute Genome Sequencing Platform"/>
            <person name="Volkman S.K."/>
            <person name="Neafsey D.E."/>
            <person name="Dash A.P."/>
            <person name="Chitnis C.E."/>
            <person name="Hartl D.L."/>
            <person name="Young S.K."/>
            <person name="Zeng Q."/>
            <person name="Koehrsen M."/>
            <person name="Alvarado L."/>
            <person name="Berlin A."/>
            <person name="Borenstein D."/>
            <person name="Chapman S.B."/>
            <person name="Chen Z."/>
            <person name="Engels R."/>
            <person name="Freedman E."/>
            <person name="Gellesch M."/>
            <person name="Goldberg J."/>
            <person name="Griggs A."/>
            <person name="Gujja S."/>
            <person name="Heilman E.R."/>
            <person name="Heiman D.I."/>
            <person name="Howarth C."/>
            <person name="Jen D."/>
            <person name="Larson L."/>
            <person name="Mehta T."/>
            <person name="Neiman D."/>
            <person name="Park D."/>
            <person name="Pearson M."/>
            <person name="Roberts A."/>
            <person name="Saif S."/>
            <person name="Shea T."/>
            <person name="Shenoy N."/>
            <person name="Sisk P."/>
            <person name="Stolte C."/>
            <person name="Sykes S."/>
            <person name="Walk T."/>
            <person name="White J."/>
            <person name="Yandava C."/>
            <person name="Haas B."/>
            <person name="Henn M.R."/>
            <person name="Nusbaum C."/>
            <person name="Birren B."/>
        </authorList>
    </citation>
    <scope>NUCLEOTIDE SEQUENCE [LARGE SCALE GENOMIC DNA]</scope>
</reference>
<evidence type="ECO:0000313" key="1">
    <source>
        <dbReference type="EMBL" id="KOB89776.1"/>
    </source>
</evidence>
<dbReference type="KEGG" id="pfd:PFDG_05329"/>
<reference evidence="2" key="2">
    <citation type="submission" date="2006-09" db="EMBL/GenBank/DDBJ databases">
        <title>The genome sequence of Plasmodium falciparum Dd2.</title>
        <authorList>
            <consortium name="The Broad Institute Genome Sequencing Platform"/>
            <person name="Birren B."/>
            <person name="Lander E."/>
            <person name="Galagan J."/>
            <person name="Nusbaum C."/>
            <person name="Devon K."/>
            <person name="Henn M."/>
            <person name="Jaffe D."/>
            <person name="Butler J."/>
            <person name="Alvarez P."/>
            <person name="Gnerre S."/>
            <person name="Grabherr M."/>
            <person name="Kleber M."/>
            <person name="Mauceli E."/>
            <person name="Brockman W."/>
            <person name="MacCallum I.A."/>
            <person name="Rounsley S."/>
            <person name="Young S."/>
            <person name="LaButti K."/>
            <person name="Pushparaj V."/>
            <person name="DeCaprio D."/>
            <person name="Crawford M."/>
            <person name="Koehrsen M."/>
            <person name="Engels R."/>
            <person name="Montgomery P."/>
            <person name="Pearson M."/>
            <person name="Howarth C."/>
            <person name="Larson L."/>
            <person name="Luoma S."/>
            <person name="White J."/>
            <person name="Kodira C."/>
            <person name="Zeng Q."/>
            <person name="O'Leary S."/>
            <person name="Yandava C."/>
            <person name="Alvarado L."/>
            <person name="Wirth D."/>
            <person name="Volkman S."/>
            <person name="Hartl D."/>
        </authorList>
    </citation>
    <scope>NUCLEOTIDE SEQUENCE [LARGE SCALE GENOMIC DNA]</scope>
</reference>
<evidence type="ECO:0000313" key="2">
    <source>
        <dbReference type="Proteomes" id="UP000054282"/>
    </source>
</evidence>
<sequence>MSFSISTKHNINYIYIHKNIHKHILQLKKKIGKEKHINTTNIQKTDLYINENKKKKNKKIKKECTY</sequence>
<dbReference type="Proteomes" id="UP000054282">
    <property type="component" value="Unassembled WGS sequence"/>
</dbReference>
<dbReference type="AlphaFoldDB" id="A0A0L7MAB7"/>
<organism evidence="1 2">
    <name type="scientific">Plasmodium falciparum (isolate Dd2)</name>
    <dbReference type="NCBI Taxonomy" id="57267"/>
    <lineage>
        <taxon>Eukaryota</taxon>
        <taxon>Sar</taxon>
        <taxon>Alveolata</taxon>
        <taxon>Apicomplexa</taxon>
        <taxon>Aconoidasida</taxon>
        <taxon>Haemosporida</taxon>
        <taxon>Plasmodiidae</taxon>
        <taxon>Plasmodium</taxon>
        <taxon>Plasmodium (Laverania)</taxon>
    </lineage>
</organism>
<protein>
    <submittedName>
        <fullName evidence="1">Uncharacterized protein</fullName>
    </submittedName>
</protein>
<proteinExistence type="predicted"/>
<accession>A0A0L7MAB7</accession>